<dbReference type="PROSITE" id="PS50077">
    <property type="entry name" value="HEAT_REPEAT"/>
    <property type="match status" value="1"/>
</dbReference>
<feature type="region of interest" description="Disordered" evidence="3">
    <location>
        <begin position="1"/>
        <end position="38"/>
    </location>
</feature>
<feature type="repeat" description="HEAT" evidence="2">
    <location>
        <begin position="260"/>
        <end position="298"/>
    </location>
</feature>
<feature type="compositionally biased region" description="Polar residues" evidence="3">
    <location>
        <begin position="173"/>
        <end position="185"/>
    </location>
</feature>
<dbReference type="OrthoDB" id="340346at2759"/>
<feature type="region of interest" description="Disordered" evidence="3">
    <location>
        <begin position="69"/>
        <end position="98"/>
    </location>
</feature>
<evidence type="ECO:0008006" key="6">
    <source>
        <dbReference type="Google" id="ProtNLM"/>
    </source>
</evidence>
<dbReference type="InterPro" id="IPR011989">
    <property type="entry name" value="ARM-like"/>
</dbReference>
<feature type="non-terminal residue" evidence="4">
    <location>
        <position position="597"/>
    </location>
</feature>
<feature type="region of interest" description="Disordered" evidence="3">
    <location>
        <begin position="145"/>
        <end position="191"/>
    </location>
</feature>
<dbReference type="InterPro" id="IPR051023">
    <property type="entry name" value="PP2A_Regulatory_Subunit_A"/>
</dbReference>
<dbReference type="AlphaFoldDB" id="A0A2G9U2L2"/>
<feature type="compositionally biased region" description="Low complexity" evidence="3">
    <location>
        <begin position="18"/>
        <end position="30"/>
    </location>
</feature>
<dbReference type="PANTHER" id="PTHR10648:SF1">
    <property type="entry name" value="SERINE_THREONINE-PROTEIN PHOSPHATASE 4 REGULATORY SUBUNIT 1"/>
    <property type="match status" value="1"/>
</dbReference>
<keyword evidence="1" id="KW-0677">Repeat</keyword>
<evidence type="ECO:0000313" key="4">
    <source>
        <dbReference type="EMBL" id="PIO63750.1"/>
    </source>
</evidence>
<dbReference type="SUPFAM" id="SSF48371">
    <property type="entry name" value="ARM repeat"/>
    <property type="match status" value="1"/>
</dbReference>
<evidence type="ECO:0000313" key="5">
    <source>
        <dbReference type="Proteomes" id="UP000230423"/>
    </source>
</evidence>
<dbReference type="InterPro" id="IPR016024">
    <property type="entry name" value="ARM-type_fold"/>
</dbReference>
<dbReference type="PANTHER" id="PTHR10648">
    <property type="entry name" value="SERINE/THREONINE-PROTEIN PHOSPHATASE PP2A 65 KDA REGULATORY SUBUNIT"/>
    <property type="match status" value="1"/>
</dbReference>
<dbReference type="EMBL" id="KZ350565">
    <property type="protein sequence ID" value="PIO63750.1"/>
    <property type="molecule type" value="Genomic_DNA"/>
</dbReference>
<dbReference type="InterPro" id="IPR021133">
    <property type="entry name" value="HEAT_type_2"/>
</dbReference>
<reference evidence="4 5" key="1">
    <citation type="submission" date="2015-09" db="EMBL/GenBank/DDBJ databases">
        <title>Draft genome of the parasitic nematode Teladorsagia circumcincta isolate WARC Sus (inbred).</title>
        <authorList>
            <person name="Mitreva M."/>
        </authorList>
    </citation>
    <scope>NUCLEOTIDE SEQUENCE [LARGE SCALE GENOMIC DNA]</scope>
    <source>
        <strain evidence="4 5">S</strain>
    </source>
</reference>
<name>A0A2G9U2L2_TELCI</name>
<keyword evidence="5" id="KW-1185">Reference proteome</keyword>
<organism evidence="4 5">
    <name type="scientific">Teladorsagia circumcincta</name>
    <name type="common">Brown stomach worm</name>
    <name type="synonym">Ostertagia circumcincta</name>
    <dbReference type="NCBI Taxonomy" id="45464"/>
    <lineage>
        <taxon>Eukaryota</taxon>
        <taxon>Metazoa</taxon>
        <taxon>Ecdysozoa</taxon>
        <taxon>Nematoda</taxon>
        <taxon>Chromadorea</taxon>
        <taxon>Rhabditida</taxon>
        <taxon>Rhabditina</taxon>
        <taxon>Rhabditomorpha</taxon>
        <taxon>Strongyloidea</taxon>
        <taxon>Trichostrongylidae</taxon>
        <taxon>Teladorsagia</taxon>
    </lineage>
</organism>
<sequence>MLDTWTAGHKKHSTHSAPPSVIEGEPSSSGEGVGIAAKCNSSDDLSKIGLDDDDEDNFDENDEDLLDTTLRLDLDDSFGNGENEDSRPAEPLPNAHEDFTPVSYWADSYEVFADNDELVEFGSAKSVPSAPSFLERRYDVLYVPPERTGTPITSPRRSRNSVSSEGDELFSCSPKTRNSSRSTSGQDDETELFADCRGEDDNDESFVEDETQKIVPQELVDNFMGMVLPGGMMDSDINRHCAHNFPAVAYTLGRANWPQLRDTYNKLATDDQLKVRVSIANSIHEMAAIVGARHTDDDLLPVFHAYREDAFEVRVGLLKHLFEFYRCLSPETRKGMIDALPQFMPMDNSMLNGNWRYRHEFAKQCNKLCEMYGIEEINRTMSAIALTLANGVFAYVCERVLLDHSLSMEQFRYFLLPHLISMATDSKHYLFCTSLSVVSTEAVTDVVNVRIAVCRALSRCDSSLQSHAIASDSKRLTPLTVNTVLERLANDDDMDVARAARQAMGQTVGSETVEISMRGFRIREKENALLDTQLVDDYEENDMSLCSDYNFCVVRPGETNPMATKDVVVVTVSDHLAHLLKTQVHLLLTNWLRKKFQ</sequence>
<accession>A0A2G9U2L2</accession>
<gene>
    <name evidence="4" type="ORF">TELCIR_14642</name>
</gene>
<evidence type="ECO:0000256" key="3">
    <source>
        <dbReference type="SAM" id="MobiDB-lite"/>
    </source>
</evidence>
<evidence type="ECO:0000256" key="2">
    <source>
        <dbReference type="PROSITE-ProRule" id="PRU00103"/>
    </source>
</evidence>
<feature type="compositionally biased region" description="Polar residues" evidence="3">
    <location>
        <begin position="150"/>
        <end position="164"/>
    </location>
</feature>
<dbReference type="GO" id="GO:0005737">
    <property type="term" value="C:cytoplasm"/>
    <property type="evidence" value="ECO:0007669"/>
    <property type="project" value="TreeGrafter"/>
</dbReference>
<feature type="region of interest" description="Disordered" evidence="3">
    <location>
        <begin position="43"/>
        <end position="62"/>
    </location>
</feature>
<dbReference type="Proteomes" id="UP000230423">
    <property type="component" value="Unassembled WGS sequence"/>
</dbReference>
<protein>
    <recommendedName>
        <fullName evidence="6">HEAT repeat protein</fullName>
    </recommendedName>
</protein>
<dbReference type="GO" id="GO:0019888">
    <property type="term" value="F:protein phosphatase regulator activity"/>
    <property type="evidence" value="ECO:0007669"/>
    <property type="project" value="TreeGrafter"/>
</dbReference>
<feature type="compositionally biased region" description="Acidic residues" evidence="3">
    <location>
        <begin position="51"/>
        <end position="62"/>
    </location>
</feature>
<evidence type="ECO:0000256" key="1">
    <source>
        <dbReference type="ARBA" id="ARBA00022737"/>
    </source>
</evidence>
<dbReference type="Gene3D" id="1.25.10.10">
    <property type="entry name" value="Leucine-rich Repeat Variant"/>
    <property type="match status" value="1"/>
</dbReference>
<proteinExistence type="predicted"/>